<sequence>MSFGWSAGDIWAAIQLLNRIISSVNNIGGSRDNFQELQTELEGLRRALHEISQLASQPGQIPEIVALKFAACLCEDTLKRFFEKIKPFDEALGLGTKVPKLRVAPRMVRWELLVKKDIPEFRCYLVAHVGSLNLRLNTALLKAASTAASRSSQSHIQQLQATELVNEKVTTQSSTIYSKIEKSRETVPRLEQLLGVAGNVWKSQRDLLDMFGKALETLPPPDLRYTWAQAPVKFEDALGRILPVPSEYDWDKLEAIIHAQFKKGPGYDKVRSNEYELYTGTDTMVVDVAPIKFSLFCPFPGMSIKMAFIIGQYAGSERCPRVGCLSKSFSKVGRGQRGRLW</sequence>
<protein>
    <recommendedName>
        <fullName evidence="1">Ubiquitin-like domain-containing protein</fullName>
    </recommendedName>
</protein>
<proteinExistence type="predicted"/>
<dbReference type="Proteomes" id="UP000235786">
    <property type="component" value="Unassembled WGS sequence"/>
</dbReference>
<evidence type="ECO:0000259" key="1">
    <source>
        <dbReference type="Pfam" id="PF22893"/>
    </source>
</evidence>
<keyword evidence="3" id="KW-1185">Reference proteome</keyword>
<dbReference type="Pfam" id="PF22893">
    <property type="entry name" value="ULD_2"/>
    <property type="match status" value="1"/>
</dbReference>
<name>A0A2J6QSW5_HYAVF</name>
<reference evidence="2 3" key="1">
    <citation type="submission" date="2016-04" db="EMBL/GenBank/DDBJ databases">
        <title>A degradative enzymes factory behind the ericoid mycorrhizal symbiosis.</title>
        <authorList>
            <consortium name="DOE Joint Genome Institute"/>
            <person name="Martino E."/>
            <person name="Morin E."/>
            <person name="Grelet G."/>
            <person name="Kuo A."/>
            <person name="Kohler A."/>
            <person name="Daghino S."/>
            <person name="Barry K."/>
            <person name="Choi C."/>
            <person name="Cichocki N."/>
            <person name="Clum A."/>
            <person name="Copeland A."/>
            <person name="Hainaut M."/>
            <person name="Haridas S."/>
            <person name="Labutti K."/>
            <person name="Lindquist E."/>
            <person name="Lipzen A."/>
            <person name="Khouja H.-R."/>
            <person name="Murat C."/>
            <person name="Ohm R."/>
            <person name="Olson A."/>
            <person name="Spatafora J."/>
            <person name="Veneault-Fourrey C."/>
            <person name="Henrissat B."/>
            <person name="Grigoriev I."/>
            <person name="Martin F."/>
            <person name="Perotto S."/>
        </authorList>
    </citation>
    <scope>NUCLEOTIDE SEQUENCE [LARGE SCALE GENOMIC DNA]</scope>
    <source>
        <strain evidence="2 3">F</strain>
    </source>
</reference>
<feature type="domain" description="Ubiquitin-like" evidence="1">
    <location>
        <begin position="228"/>
        <end position="310"/>
    </location>
</feature>
<dbReference type="InterPro" id="IPR054464">
    <property type="entry name" value="ULD_fung"/>
</dbReference>
<evidence type="ECO:0000313" key="2">
    <source>
        <dbReference type="EMBL" id="PMD29355.1"/>
    </source>
</evidence>
<gene>
    <name evidence="2" type="ORF">L207DRAFT_445554</name>
</gene>
<dbReference type="OrthoDB" id="3045089at2759"/>
<organism evidence="2 3">
    <name type="scientific">Hyaloscypha variabilis (strain UAMH 11265 / GT02V1 / F)</name>
    <name type="common">Meliniomyces variabilis</name>
    <dbReference type="NCBI Taxonomy" id="1149755"/>
    <lineage>
        <taxon>Eukaryota</taxon>
        <taxon>Fungi</taxon>
        <taxon>Dikarya</taxon>
        <taxon>Ascomycota</taxon>
        <taxon>Pezizomycotina</taxon>
        <taxon>Leotiomycetes</taxon>
        <taxon>Helotiales</taxon>
        <taxon>Hyaloscyphaceae</taxon>
        <taxon>Hyaloscypha</taxon>
        <taxon>Hyaloscypha variabilis</taxon>
    </lineage>
</organism>
<dbReference type="EMBL" id="KZ613975">
    <property type="protein sequence ID" value="PMD29355.1"/>
    <property type="molecule type" value="Genomic_DNA"/>
</dbReference>
<dbReference type="AlphaFoldDB" id="A0A2J6QSW5"/>
<dbReference type="STRING" id="1149755.A0A2J6QSW5"/>
<dbReference type="PANTHER" id="PTHR38886:SF1">
    <property type="entry name" value="NACHT-NTPASE AND P-LOOP NTPASES N-TERMINAL DOMAIN-CONTAINING PROTEIN"/>
    <property type="match status" value="1"/>
</dbReference>
<evidence type="ECO:0000313" key="3">
    <source>
        <dbReference type="Proteomes" id="UP000235786"/>
    </source>
</evidence>
<accession>A0A2J6QSW5</accession>
<dbReference type="PANTHER" id="PTHR38886">
    <property type="entry name" value="SESA DOMAIN-CONTAINING PROTEIN"/>
    <property type="match status" value="1"/>
</dbReference>